<feature type="region of interest" description="Disordered" evidence="2">
    <location>
        <begin position="189"/>
        <end position="245"/>
    </location>
</feature>
<dbReference type="AlphaFoldDB" id="A0AAD7E1H8"/>
<accession>A0AAD7E1H8</accession>
<sequence>MDLTPSGYVGAFRGNHYADTPSGLEAARCDIAANIFGHELVVQHVCDHHEVYGDKYSPEGAVEQAAASVVVRPLVLETGNGPQTIYGVWVAPHTHDRREWAYFEALIGCVRIQTKVNGTGTIVRPMQCRICLGVDHPTGLCALPAVPGWRGPTAESVGALEDAAREAIRRMREDLRAADARVQTALADLHGGGRLNHKGQSFGNSRGATRGSRGGRGAGRGSRGGKSAKRGDRKGKSRDYEGGGW</sequence>
<evidence type="ECO:0000313" key="3">
    <source>
        <dbReference type="EMBL" id="KAJ7222447.1"/>
    </source>
</evidence>
<feature type="compositionally biased region" description="Basic residues" evidence="2">
    <location>
        <begin position="226"/>
        <end position="236"/>
    </location>
</feature>
<reference evidence="3" key="1">
    <citation type="submission" date="2023-03" db="EMBL/GenBank/DDBJ databases">
        <title>Massive genome expansion in bonnet fungi (Mycena s.s.) driven by repeated elements and novel gene families across ecological guilds.</title>
        <authorList>
            <consortium name="Lawrence Berkeley National Laboratory"/>
            <person name="Harder C.B."/>
            <person name="Miyauchi S."/>
            <person name="Viragh M."/>
            <person name="Kuo A."/>
            <person name="Thoen E."/>
            <person name="Andreopoulos B."/>
            <person name="Lu D."/>
            <person name="Skrede I."/>
            <person name="Drula E."/>
            <person name="Henrissat B."/>
            <person name="Morin E."/>
            <person name="Kohler A."/>
            <person name="Barry K."/>
            <person name="LaButti K."/>
            <person name="Morin E."/>
            <person name="Salamov A."/>
            <person name="Lipzen A."/>
            <person name="Mereny Z."/>
            <person name="Hegedus B."/>
            <person name="Baldrian P."/>
            <person name="Stursova M."/>
            <person name="Weitz H."/>
            <person name="Taylor A."/>
            <person name="Grigoriev I.V."/>
            <person name="Nagy L.G."/>
            <person name="Martin F."/>
            <person name="Kauserud H."/>
        </authorList>
    </citation>
    <scope>NUCLEOTIDE SEQUENCE</scope>
    <source>
        <strain evidence="3">9144</strain>
    </source>
</reference>
<keyword evidence="1" id="KW-0175">Coiled coil</keyword>
<dbReference type="EMBL" id="JARJCW010000007">
    <property type="protein sequence ID" value="KAJ7222447.1"/>
    <property type="molecule type" value="Genomic_DNA"/>
</dbReference>
<feature type="compositionally biased region" description="Gly residues" evidence="2">
    <location>
        <begin position="212"/>
        <end position="224"/>
    </location>
</feature>
<evidence type="ECO:0000313" key="4">
    <source>
        <dbReference type="Proteomes" id="UP001219525"/>
    </source>
</evidence>
<gene>
    <name evidence="3" type="ORF">GGX14DRAFT_558539</name>
</gene>
<evidence type="ECO:0000256" key="1">
    <source>
        <dbReference type="SAM" id="Coils"/>
    </source>
</evidence>
<feature type="coiled-coil region" evidence="1">
    <location>
        <begin position="161"/>
        <end position="188"/>
    </location>
</feature>
<name>A0AAD7E1H8_9AGAR</name>
<dbReference type="Proteomes" id="UP001219525">
    <property type="component" value="Unassembled WGS sequence"/>
</dbReference>
<proteinExistence type="predicted"/>
<evidence type="ECO:0000256" key="2">
    <source>
        <dbReference type="SAM" id="MobiDB-lite"/>
    </source>
</evidence>
<protein>
    <submittedName>
        <fullName evidence="3">Uncharacterized protein</fullName>
    </submittedName>
</protein>
<keyword evidence="4" id="KW-1185">Reference proteome</keyword>
<organism evidence="3 4">
    <name type="scientific">Mycena pura</name>
    <dbReference type="NCBI Taxonomy" id="153505"/>
    <lineage>
        <taxon>Eukaryota</taxon>
        <taxon>Fungi</taxon>
        <taxon>Dikarya</taxon>
        <taxon>Basidiomycota</taxon>
        <taxon>Agaricomycotina</taxon>
        <taxon>Agaricomycetes</taxon>
        <taxon>Agaricomycetidae</taxon>
        <taxon>Agaricales</taxon>
        <taxon>Marasmiineae</taxon>
        <taxon>Mycenaceae</taxon>
        <taxon>Mycena</taxon>
    </lineage>
</organism>
<comment type="caution">
    <text evidence="3">The sequence shown here is derived from an EMBL/GenBank/DDBJ whole genome shotgun (WGS) entry which is preliminary data.</text>
</comment>